<proteinExistence type="predicted"/>
<protein>
    <recommendedName>
        <fullName evidence="3">PilZ domain-containing protein</fullName>
    </recommendedName>
</protein>
<gene>
    <name evidence="1" type="ORF">B3C1_12949</name>
</gene>
<evidence type="ECO:0000313" key="2">
    <source>
        <dbReference type="Proteomes" id="UP000006755"/>
    </source>
</evidence>
<evidence type="ECO:0000313" key="1">
    <source>
        <dbReference type="EMBL" id="EKE71065.1"/>
    </source>
</evidence>
<organism evidence="1 2">
    <name type="scientific">Gallaecimonas xiamenensis 3-C-1</name>
    <dbReference type="NCBI Taxonomy" id="745411"/>
    <lineage>
        <taxon>Bacteria</taxon>
        <taxon>Pseudomonadati</taxon>
        <taxon>Pseudomonadota</taxon>
        <taxon>Gammaproteobacteria</taxon>
        <taxon>Enterobacterales</taxon>
        <taxon>Gallaecimonadaceae</taxon>
        <taxon>Gallaecimonas</taxon>
    </lineage>
</organism>
<dbReference type="RefSeq" id="WP_008485343.1">
    <property type="nucleotide sequence ID" value="NZ_AMRI01000018.1"/>
</dbReference>
<accession>K2K0P5</accession>
<name>K2K0P5_9GAMM</name>
<dbReference type="OrthoDB" id="7060792at2"/>
<dbReference type="Proteomes" id="UP000006755">
    <property type="component" value="Unassembled WGS sequence"/>
</dbReference>
<dbReference type="STRING" id="745411.B3C1_12949"/>
<dbReference type="AlphaFoldDB" id="K2K0P5"/>
<sequence length="181" mass="20396">MADRLFDDYFSVHLACDVHLDWLADATLPDAEALAGEQPALKRQLDALAEQEQLLWAEVKDDRQGPLARLIELFGQKLTLVADQVLSDQLGATDWHQTVHFSAGGFSVAKALCQGNQCKVSLRLPVGLVQGYARLDAQDQELAYFHFVSLLEPDRERLVRLALQTQSDQLRARRERLEEKS</sequence>
<reference evidence="1 2" key="1">
    <citation type="journal article" date="2012" name="J. Bacteriol.">
        <title>Genome Sequence of Gallaecimonas xiamenensis Type Strain 3-C-1.</title>
        <authorList>
            <person name="Lai Q."/>
            <person name="Wang L."/>
            <person name="Wang W."/>
            <person name="Shao Z."/>
        </authorList>
    </citation>
    <scope>NUCLEOTIDE SEQUENCE [LARGE SCALE GENOMIC DNA]</scope>
    <source>
        <strain evidence="1 2">3-C-1</strain>
    </source>
</reference>
<comment type="caution">
    <text evidence="1">The sequence shown here is derived from an EMBL/GenBank/DDBJ whole genome shotgun (WGS) entry which is preliminary data.</text>
</comment>
<keyword evidence="2" id="KW-1185">Reference proteome</keyword>
<evidence type="ECO:0008006" key="3">
    <source>
        <dbReference type="Google" id="ProtNLM"/>
    </source>
</evidence>
<dbReference type="EMBL" id="AMRI01000018">
    <property type="protein sequence ID" value="EKE71065.1"/>
    <property type="molecule type" value="Genomic_DNA"/>
</dbReference>